<evidence type="ECO:0000256" key="1">
    <source>
        <dbReference type="SAM" id="MobiDB-lite"/>
    </source>
</evidence>
<feature type="region of interest" description="Disordered" evidence="1">
    <location>
        <begin position="411"/>
        <end position="434"/>
    </location>
</feature>
<dbReference type="Proteomes" id="UP000714618">
    <property type="component" value="Unassembled WGS sequence"/>
</dbReference>
<proteinExistence type="predicted"/>
<accession>A0A9N8JJE2</accession>
<dbReference type="EMBL" id="CAIJEO010000002">
    <property type="protein sequence ID" value="CAD0087209.1"/>
    <property type="molecule type" value="Genomic_DNA"/>
</dbReference>
<organism evidence="2 3">
    <name type="scientific">Aureobasidium mustum</name>
    <dbReference type="NCBI Taxonomy" id="2773714"/>
    <lineage>
        <taxon>Eukaryota</taxon>
        <taxon>Fungi</taxon>
        <taxon>Dikarya</taxon>
        <taxon>Ascomycota</taxon>
        <taxon>Pezizomycotina</taxon>
        <taxon>Dothideomycetes</taxon>
        <taxon>Dothideomycetidae</taxon>
        <taxon>Dothideales</taxon>
        <taxon>Saccotheciaceae</taxon>
        <taxon>Aureobasidium</taxon>
    </lineage>
</organism>
<evidence type="ECO:0000313" key="3">
    <source>
        <dbReference type="Proteomes" id="UP000714618"/>
    </source>
</evidence>
<dbReference type="AlphaFoldDB" id="A0A9N8JJE2"/>
<reference evidence="2" key="1">
    <citation type="submission" date="2020-06" db="EMBL/GenBank/DDBJ databases">
        <authorList>
            <person name="Onetto C."/>
        </authorList>
    </citation>
    <scope>NUCLEOTIDE SEQUENCE</scope>
</reference>
<protein>
    <submittedName>
        <fullName evidence="2">Uncharacterized protein</fullName>
    </submittedName>
</protein>
<comment type="caution">
    <text evidence="2">The sequence shown here is derived from an EMBL/GenBank/DDBJ whole genome shotgun (WGS) entry which is preliminary data.</text>
</comment>
<keyword evidence="3" id="KW-1185">Reference proteome</keyword>
<evidence type="ECO:0000313" key="2">
    <source>
        <dbReference type="EMBL" id="CAD0087209.1"/>
    </source>
</evidence>
<gene>
    <name evidence="2" type="ORF">AWRI4233_LOCUS1271</name>
</gene>
<dbReference type="OrthoDB" id="5279008at2759"/>
<sequence length="434" mass="48452">MSSPAGLLSCSNETLANIFSDEILSKKDLRSLRLISKELCPAATREFAKRYVTNPFFFLSRYGLQSLIDICKHPIFGPEIRSIGFLATKVHISGLKEHVSDAGSIAKHDSNSSSMVDSLTIISDYARILKEKALLAASGDTKELLTTALQALRQPISITIANDLDFVGPGQAIGLPLITHYYDGNFNKPITCIPDLEVNMKSSLKLIEKVIAKLSTKDHMLLTGLKLKMRRHSQDTPNTSDPSRLDSIIVQSISGAYSSLTTFHLELDLESLRCSSSFGSFEELLKAVPNLQVFAFETSCTDKRPVGMSTLERVAKLFSFETNFELRVLILQNVPCTLESLQLLMERHKKTLEHVKLSKITLLGSWKACLRGMRKELDLQRLQIADPYTISRDNTTSRGVFLPKQQTWRAPTTNSFEGKENTRTGLDNLIRRTP</sequence>
<name>A0A9N8JJE2_9PEZI</name>